<feature type="chain" id="PRO_5036849190" evidence="1">
    <location>
        <begin position="23"/>
        <end position="78"/>
    </location>
</feature>
<evidence type="ECO:0000313" key="2">
    <source>
        <dbReference type="Proteomes" id="UP000887577"/>
    </source>
</evidence>
<feature type="signal peptide" evidence="1">
    <location>
        <begin position="1"/>
        <end position="22"/>
    </location>
</feature>
<evidence type="ECO:0000256" key="1">
    <source>
        <dbReference type="SAM" id="SignalP"/>
    </source>
</evidence>
<name>A0A914YTU8_9BILA</name>
<dbReference type="Proteomes" id="UP000887577">
    <property type="component" value="Unplaced"/>
</dbReference>
<keyword evidence="2" id="KW-1185">Reference proteome</keyword>
<accession>A0A914YTU8</accession>
<organism evidence="2 3">
    <name type="scientific">Panagrolaimus superbus</name>
    <dbReference type="NCBI Taxonomy" id="310955"/>
    <lineage>
        <taxon>Eukaryota</taxon>
        <taxon>Metazoa</taxon>
        <taxon>Ecdysozoa</taxon>
        <taxon>Nematoda</taxon>
        <taxon>Chromadorea</taxon>
        <taxon>Rhabditida</taxon>
        <taxon>Tylenchina</taxon>
        <taxon>Panagrolaimomorpha</taxon>
        <taxon>Panagrolaimoidea</taxon>
        <taxon>Panagrolaimidae</taxon>
        <taxon>Panagrolaimus</taxon>
    </lineage>
</organism>
<evidence type="ECO:0000313" key="3">
    <source>
        <dbReference type="WBParaSite" id="PSU_v2.g4092.t1"/>
    </source>
</evidence>
<keyword evidence="1" id="KW-0732">Signal</keyword>
<dbReference type="AlphaFoldDB" id="A0A914YTU8"/>
<protein>
    <submittedName>
        <fullName evidence="3">Uncharacterized protein</fullName>
    </submittedName>
</protein>
<proteinExistence type="predicted"/>
<dbReference type="WBParaSite" id="PSU_v2.g4092.t1">
    <property type="protein sequence ID" value="PSU_v2.g4092.t1"/>
    <property type="gene ID" value="PSU_v2.g4092"/>
</dbReference>
<reference evidence="3" key="1">
    <citation type="submission" date="2022-11" db="UniProtKB">
        <authorList>
            <consortium name="WormBaseParasite"/>
        </authorList>
    </citation>
    <scope>IDENTIFICATION</scope>
</reference>
<sequence length="78" mass="8816">MRSTLAFLVIFAILAAFISIQAECSAMRGKRAINPFMDSIGKRSEQRLHFQKRYFDSLAGQSLGKREISLLLPLIVDE</sequence>